<feature type="compositionally biased region" description="Acidic residues" evidence="1">
    <location>
        <begin position="60"/>
        <end position="71"/>
    </location>
</feature>
<evidence type="ECO:0000313" key="2">
    <source>
        <dbReference type="EMBL" id="KAF5843727.1"/>
    </source>
</evidence>
<evidence type="ECO:0000313" key="3">
    <source>
        <dbReference type="Proteomes" id="UP000815325"/>
    </source>
</evidence>
<feature type="region of interest" description="Disordered" evidence="1">
    <location>
        <begin position="108"/>
        <end position="132"/>
    </location>
</feature>
<reference evidence="2" key="1">
    <citation type="submission" date="2017-08" db="EMBL/GenBank/DDBJ databases">
        <authorList>
            <person name="Polle J.E."/>
            <person name="Barry K."/>
            <person name="Cushman J."/>
            <person name="Schmutz J."/>
            <person name="Tran D."/>
            <person name="Hathwaick L.T."/>
            <person name="Yim W.C."/>
            <person name="Jenkins J."/>
            <person name="Mckie-Krisberg Z.M."/>
            <person name="Prochnik S."/>
            <person name="Lindquist E."/>
            <person name="Dockter R.B."/>
            <person name="Adam C."/>
            <person name="Molina H."/>
            <person name="Bunkerborg J."/>
            <person name="Jin E."/>
            <person name="Buchheim M."/>
            <person name="Magnuson J."/>
        </authorList>
    </citation>
    <scope>NUCLEOTIDE SEQUENCE</scope>
    <source>
        <strain evidence="2">CCAP 19/18</strain>
    </source>
</reference>
<keyword evidence="3" id="KW-1185">Reference proteome</keyword>
<sequence length="132" mass="15209">MMCSSYIYDIPLGQNKQVPSLDEVVDAVETMDFLYNKTDYARQLREARRADHEELQATGEDMEDSEEEELMEANRREGAKFGSVLNWVTRHAAEDIPTLPRALQSMAWSCHESKSKELDNKKLDDHPESEQS</sequence>
<feature type="compositionally biased region" description="Basic and acidic residues" evidence="1">
    <location>
        <begin position="111"/>
        <end position="132"/>
    </location>
</feature>
<accession>A0ABQ7HA48</accession>
<organism evidence="2 3">
    <name type="scientific">Dunaliella salina</name>
    <name type="common">Green alga</name>
    <name type="synonym">Protococcus salinus</name>
    <dbReference type="NCBI Taxonomy" id="3046"/>
    <lineage>
        <taxon>Eukaryota</taxon>
        <taxon>Viridiplantae</taxon>
        <taxon>Chlorophyta</taxon>
        <taxon>core chlorophytes</taxon>
        <taxon>Chlorophyceae</taxon>
        <taxon>CS clade</taxon>
        <taxon>Chlamydomonadales</taxon>
        <taxon>Dunaliellaceae</taxon>
        <taxon>Dunaliella</taxon>
    </lineage>
</organism>
<evidence type="ECO:0000256" key="1">
    <source>
        <dbReference type="SAM" id="MobiDB-lite"/>
    </source>
</evidence>
<proteinExistence type="predicted"/>
<name>A0ABQ7HA48_DUNSA</name>
<dbReference type="Proteomes" id="UP000815325">
    <property type="component" value="Unassembled WGS sequence"/>
</dbReference>
<gene>
    <name evidence="2" type="ORF">DUNSADRAFT_8242</name>
</gene>
<protein>
    <recommendedName>
        <fullName evidence="4">Encoded protein</fullName>
    </recommendedName>
</protein>
<comment type="caution">
    <text evidence="2">The sequence shown here is derived from an EMBL/GenBank/DDBJ whole genome shotgun (WGS) entry which is preliminary data.</text>
</comment>
<evidence type="ECO:0008006" key="4">
    <source>
        <dbReference type="Google" id="ProtNLM"/>
    </source>
</evidence>
<dbReference type="EMBL" id="MU069438">
    <property type="protein sequence ID" value="KAF5843727.1"/>
    <property type="molecule type" value="Genomic_DNA"/>
</dbReference>
<feature type="region of interest" description="Disordered" evidence="1">
    <location>
        <begin position="51"/>
        <end position="73"/>
    </location>
</feature>